<dbReference type="Proteomes" id="UP000645828">
    <property type="component" value="Unassembled WGS sequence"/>
</dbReference>
<dbReference type="GO" id="GO:0005783">
    <property type="term" value="C:endoplasmic reticulum"/>
    <property type="evidence" value="ECO:0007669"/>
    <property type="project" value="TreeGrafter"/>
</dbReference>
<reference evidence="7" key="1">
    <citation type="submission" date="2020-12" db="EMBL/GenBank/DDBJ databases">
        <authorList>
            <consortium name="Molecular Ecology Group"/>
        </authorList>
    </citation>
    <scope>NUCLEOTIDE SEQUENCE</scope>
    <source>
        <strain evidence="7">TBG_1078</strain>
    </source>
</reference>
<evidence type="ECO:0000259" key="6">
    <source>
        <dbReference type="Pfam" id="PF08510"/>
    </source>
</evidence>
<proteinExistence type="predicted"/>
<name>A0A811ZST2_NYCPR</name>
<feature type="transmembrane region" description="Helical" evidence="5">
    <location>
        <begin position="25"/>
        <end position="49"/>
    </location>
</feature>
<gene>
    <name evidence="7" type="ORF">NYPRO_LOCUS24495</name>
</gene>
<keyword evidence="4 5" id="KW-0472">Membrane</keyword>
<dbReference type="PANTHER" id="PTHR46346">
    <property type="entry name" value="PHOSPHATIDYLINOSITOL N-ACETYLGLUCOSAMINYLTRANSFERASE SUBUNIT P"/>
    <property type="match status" value="1"/>
</dbReference>
<dbReference type="GO" id="GO:0006506">
    <property type="term" value="P:GPI anchor biosynthetic process"/>
    <property type="evidence" value="ECO:0007669"/>
    <property type="project" value="TreeGrafter"/>
</dbReference>
<evidence type="ECO:0000256" key="4">
    <source>
        <dbReference type="ARBA" id="ARBA00023136"/>
    </source>
</evidence>
<dbReference type="InterPro" id="IPR013717">
    <property type="entry name" value="PIG-P"/>
</dbReference>
<feature type="domain" description="PIG-P" evidence="6">
    <location>
        <begin position="19"/>
        <end position="69"/>
    </location>
</feature>
<accession>A0A811ZST2</accession>
<dbReference type="PANTHER" id="PTHR46346:SF1">
    <property type="entry name" value="PHOSPHATIDYLINOSITOL N-ACETYLGLUCOSAMINYLTRANSFERASE SUBUNIT P"/>
    <property type="match status" value="1"/>
</dbReference>
<dbReference type="GO" id="GO:0016020">
    <property type="term" value="C:membrane"/>
    <property type="evidence" value="ECO:0007669"/>
    <property type="project" value="UniProtKB-SubCell"/>
</dbReference>
<evidence type="ECO:0000313" key="7">
    <source>
        <dbReference type="EMBL" id="CAD7691701.1"/>
    </source>
</evidence>
<dbReference type="Pfam" id="PF08510">
    <property type="entry name" value="PIG-P"/>
    <property type="match status" value="1"/>
</dbReference>
<evidence type="ECO:0000256" key="5">
    <source>
        <dbReference type="SAM" id="Phobius"/>
    </source>
</evidence>
<dbReference type="EMBL" id="CAJHUB010000775">
    <property type="protein sequence ID" value="CAD7691701.1"/>
    <property type="molecule type" value="Genomic_DNA"/>
</dbReference>
<evidence type="ECO:0000256" key="3">
    <source>
        <dbReference type="ARBA" id="ARBA00022989"/>
    </source>
</evidence>
<keyword evidence="3 5" id="KW-1133">Transmembrane helix</keyword>
<dbReference type="AlphaFoldDB" id="A0A811ZST2"/>
<comment type="subcellular location">
    <subcellularLocation>
        <location evidence="1">Membrane</location>
        <topology evidence="1">Multi-pass membrane protein</topology>
    </subcellularLocation>
</comment>
<evidence type="ECO:0000256" key="2">
    <source>
        <dbReference type="ARBA" id="ARBA00022692"/>
    </source>
</evidence>
<keyword evidence="2 5" id="KW-0812">Transmembrane</keyword>
<evidence type="ECO:0000313" key="8">
    <source>
        <dbReference type="Proteomes" id="UP000645828"/>
    </source>
</evidence>
<sequence>MVENSPLPFPEKTKRKPKTYWPQKYWAVTLPVTSSLLSIVISHVLLLGINMMSTSPLNAIHKIIGNYAKNQQ</sequence>
<protein>
    <submittedName>
        <fullName evidence="7">(raccoon dog) hypothetical protein</fullName>
    </submittedName>
</protein>
<dbReference type="InterPro" id="IPR052263">
    <property type="entry name" value="GPI_Anchor_Biosynth"/>
</dbReference>
<evidence type="ECO:0000256" key="1">
    <source>
        <dbReference type="ARBA" id="ARBA00004141"/>
    </source>
</evidence>
<comment type="caution">
    <text evidence="7">The sequence shown here is derived from an EMBL/GenBank/DDBJ whole genome shotgun (WGS) entry which is preliminary data.</text>
</comment>
<keyword evidence="8" id="KW-1185">Reference proteome</keyword>
<organism evidence="7 8">
    <name type="scientific">Nyctereutes procyonoides</name>
    <name type="common">Raccoon dog</name>
    <name type="synonym">Canis procyonoides</name>
    <dbReference type="NCBI Taxonomy" id="34880"/>
    <lineage>
        <taxon>Eukaryota</taxon>
        <taxon>Metazoa</taxon>
        <taxon>Chordata</taxon>
        <taxon>Craniata</taxon>
        <taxon>Vertebrata</taxon>
        <taxon>Euteleostomi</taxon>
        <taxon>Mammalia</taxon>
        <taxon>Eutheria</taxon>
        <taxon>Laurasiatheria</taxon>
        <taxon>Carnivora</taxon>
        <taxon>Caniformia</taxon>
        <taxon>Canidae</taxon>
        <taxon>Nyctereutes</taxon>
    </lineage>
</organism>